<keyword evidence="2" id="KW-0472">Membrane</keyword>
<feature type="transmembrane region" description="Helical" evidence="2">
    <location>
        <begin position="88"/>
        <end position="106"/>
    </location>
</feature>
<dbReference type="SUPFAM" id="SSF103473">
    <property type="entry name" value="MFS general substrate transporter"/>
    <property type="match status" value="1"/>
</dbReference>
<sequence length="367" mass="39277">MVVGCLLTSLSVSACYFAASVSFLIVSLGVLHGFGLSLLTLSYVVINQNVTRYKALASGIANGGFVLGGIVFPPLVQHLFDEYGTRGALLVTGAVMLNSTAAAFFTKTPARPELLRVPKADALRHLGPPKAPADDFGEGSRRRKDGAEDSSKCTCSCLLQSATEQTTLPSVKDGFTAKSEALKPHRSRVIRPARHRTLAACLSFMKRPKFYVVAYTMGQTWFLITTVLTVVVDFAMDHGIPKWEALSLITLLTVPDIVARFTAGLITDKRVLSKSTTVAACVAATALAYFLMPHLPSYPVLAVLVVVVGWCNGAVVTQLFVLCAELVDAKTFSLCLGAAYFVGALALIERPLIIGKGQSHVTVCLFF</sequence>
<proteinExistence type="predicted"/>
<dbReference type="GO" id="GO:0008028">
    <property type="term" value="F:monocarboxylic acid transmembrane transporter activity"/>
    <property type="evidence" value="ECO:0007669"/>
    <property type="project" value="TreeGrafter"/>
</dbReference>
<dbReference type="InterPro" id="IPR036259">
    <property type="entry name" value="MFS_trans_sf"/>
</dbReference>
<evidence type="ECO:0000313" key="4">
    <source>
        <dbReference type="Proteomes" id="UP001321473"/>
    </source>
</evidence>
<gene>
    <name evidence="3" type="ORF">V5799_028488</name>
</gene>
<dbReference type="InterPro" id="IPR011701">
    <property type="entry name" value="MFS"/>
</dbReference>
<reference evidence="3 4" key="1">
    <citation type="journal article" date="2023" name="Arcadia Sci">
        <title>De novo assembly of a long-read Amblyomma americanum tick genome.</title>
        <authorList>
            <person name="Chou S."/>
            <person name="Poskanzer K.E."/>
            <person name="Rollins M."/>
            <person name="Thuy-Boun P.S."/>
        </authorList>
    </citation>
    <scope>NUCLEOTIDE SEQUENCE [LARGE SCALE GENOMIC DNA]</scope>
    <source>
        <strain evidence="3">F_SG_1</strain>
        <tissue evidence="3">Salivary glands</tissue>
    </source>
</reference>
<dbReference type="Gene3D" id="1.20.1250.20">
    <property type="entry name" value="MFS general substrate transporter like domains"/>
    <property type="match status" value="1"/>
</dbReference>
<feature type="transmembrane region" description="Helical" evidence="2">
    <location>
        <begin position="331"/>
        <end position="348"/>
    </location>
</feature>
<evidence type="ECO:0000256" key="2">
    <source>
        <dbReference type="SAM" id="Phobius"/>
    </source>
</evidence>
<dbReference type="PANTHER" id="PTHR11360">
    <property type="entry name" value="MONOCARBOXYLATE TRANSPORTER"/>
    <property type="match status" value="1"/>
</dbReference>
<keyword evidence="2" id="KW-1133">Transmembrane helix</keyword>
<feature type="transmembrane region" description="Helical" evidence="2">
    <location>
        <begin position="210"/>
        <end position="231"/>
    </location>
</feature>
<feature type="transmembrane region" description="Helical" evidence="2">
    <location>
        <begin position="24"/>
        <end position="46"/>
    </location>
</feature>
<name>A0AAQ4DCQ5_AMBAM</name>
<protein>
    <recommendedName>
        <fullName evidence="5">Monocarboxylate transporter</fullName>
    </recommendedName>
</protein>
<keyword evidence="4" id="KW-1185">Reference proteome</keyword>
<evidence type="ECO:0000256" key="1">
    <source>
        <dbReference type="SAM" id="MobiDB-lite"/>
    </source>
</evidence>
<dbReference type="InterPro" id="IPR050327">
    <property type="entry name" value="Proton-linked_MCT"/>
</dbReference>
<comment type="caution">
    <text evidence="3">The sequence shown here is derived from an EMBL/GenBank/DDBJ whole genome shotgun (WGS) entry which is preliminary data.</text>
</comment>
<organism evidence="3 4">
    <name type="scientific">Amblyomma americanum</name>
    <name type="common">Lone star tick</name>
    <dbReference type="NCBI Taxonomy" id="6943"/>
    <lineage>
        <taxon>Eukaryota</taxon>
        <taxon>Metazoa</taxon>
        <taxon>Ecdysozoa</taxon>
        <taxon>Arthropoda</taxon>
        <taxon>Chelicerata</taxon>
        <taxon>Arachnida</taxon>
        <taxon>Acari</taxon>
        <taxon>Parasitiformes</taxon>
        <taxon>Ixodida</taxon>
        <taxon>Ixodoidea</taxon>
        <taxon>Ixodidae</taxon>
        <taxon>Amblyomminae</taxon>
        <taxon>Amblyomma</taxon>
    </lineage>
</organism>
<dbReference type="PANTHER" id="PTHR11360:SF303">
    <property type="entry name" value="MAJOR FACILITATOR SUPERFAMILY (MFS) PROFILE DOMAIN-CONTAINING PROTEIN"/>
    <property type="match status" value="1"/>
</dbReference>
<dbReference type="Proteomes" id="UP001321473">
    <property type="component" value="Unassembled WGS sequence"/>
</dbReference>
<accession>A0AAQ4DCQ5</accession>
<feature type="transmembrane region" description="Helical" evidence="2">
    <location>
        <begin position="243"/>
        <end position="263"/>
    </location>
</feature>
<feature type="region of interest" description="Disordered" evidence="1">
    <location>
        <begin position="124"/>
        <end position="150"/>
    </location>
</feature>
<dbReference type="Pfam" id="PF07690">
    <property type="entry name" value="MFS_1"/>
    <property type="match status" value="1"/>
</dbReference>
<dbReference type="EMBL" id="JARKHS020032361">
    <property type="protein sequence ID" value="KAK8760245.1"/>
    <property type="molecule type" value="Genomic_DNA"/>
</dbReference>
<dbReference type="AlphaFoldDB" id="A0AAQ4DCQ5"/>
<evidence type="ECO:0000313" key="3">
    <source>
        <dbReference type="EMBL" id="KAK8760245.1"/>
    </source>
</evidence>
<evidence type="ECO:0008006" key="5">
    <source>
        <dbReference type="Google" id="ProtNLM"/>
    </source>
</evidence>
<feature type="transmembrane region" description="Helical" evidence="2">
    <location>
        <begin position="275"/>
        <end position="292"/>
    </location>
</feature>
<keyword evidence="2" id="KW-0812">Transmembrane</keyword>
<feature type="transmembrane region" description="Helical" evidence="2">
    <location>
        <begin position="55"/>
        <end position="76"/>
    </location>
</feature>
<feature type="transmembrane region" description="Helical" evidence="2">
    <location>
        <begin position="298"/>
        <end position="324"/>
    </location>
</feature>